<dbReference type="FunCoup" id="A0A6L2PIH9">
    <property type="interactions" value="22"/>
</dbReference>
<evidence type="ECO:0000256" key="8">
    <source>
        <dbReference type="RuleBase" id="RU363108"/>
    </source>
</evidence>
<dbReference type="PANTHER" id="PTHR21143:SF134">
    <property type="entry name" value="GUSTATORY RECEPTOR"/>
    <property type="match status" value="1"/>
</dbReference>
<feature type="transmembrane region" description="Helical" evidence="8">
    <location>
        <begin position="318"/>
        <end position="336"/>
    </location>
</feature>
<protein>
    <recommendedName>
        <fullName evidence="8">Gustatory receptor</fullName>
    </recommendedName>
</protein>
<evidence type="ECO:0000256" key="3">
    <source>
        <dbReference type="ARBA" id="ARBA00022692"/>
    </source>
</evidence>
<dbReference type="GO" id="GO:0043025">
    <property type="term" value="C:neuronal cell body"/>
    <property type="evidence" value="ECO:0007669"/>
    <property type="project" value="TreeGrafter"/>
</dbReference>
<evidence type="ECO:0000256" key="1">
    <source>
        <dbReference type="ARBA" id="ARBA00004651"/>
    </source>
</evidence>
<sequence length="395" mass="44982">IFEGGIVDFKDVCVSFGMIAMCQVYSAFKLIFYVSKIMGFAPYTILENGVLMPSRAARRYSIFLCSSVIASELEVFAVRTMTDSPIYTTGFTLISSSSWVTHLLSFVLSVRSHKEFAKITQKLNTLDSMLQQTLYARKKQFYALLAQLVVGFIVLGLYLFWDNFYGDSKAPDVFGVVLKSFNLAVKFICIFGDYIVVLQYLNLVLFIGQHFSHVNVKFVELGHLCSQNPSTARASSSVTFRAVSKITSPKPVGRQLDQVSVLVDIHNKLLDTVRSINSTYSLQILFNVAKMFVTLTFCLYFVLVTFSNDYDPQYKVRSLFICLWSLVHLMLIIASCDYTKRQANRTTILVHKLLNKTKDPHVREELQLFSLQLFHRKVQFTACGFFPLDFTLLYA</sequence>
<comment type="caution">
    <text evidence="8">Lacks conserved residue(s) required for the propagation of feature annotation.</text>
</comment>
<feature type="non-terminal residue" evidence="9">
    <location>
        <position position="395"/>
    </location>
</feature>
<proteinExistence type="inferred from homology"/>
<keyword evidence="10" id="KW-1185">Reference proteome</keyword>
<dbReference type="GO" id="GO:0007635">
    <property type="term" value="P:chemosensory behavior"/>
    <property type="evidence" value="ECO:0007669"/>
    <property type="project" value="TreeGrafter"/>
</dbReference>
<reference evidence="10" key="1">
    <citation type="submission" date="2020-01" db="EMBL/GenBank/DDBJ databases">
        <title>Draft genome sequence of the Termite Coptotermes fromosanus.</title>
        <authorList>
            <person name="Itakura S."/>
            <person name="Yosikawa Y."/>
            <person name="Umezawa K."/>
        </authorList>
    </citation>
    <scope>NUCLEOTIDE SEQUENCE [LARGE SCALE GENOMIC DNA]</scope>
</reference>
<evidence type="ECO:0000256" key="6">
    <source>
        <dbReference type="ARBA" id="ARBA00023170"/>
    </source>
</evidence>
<name>A0A6L2PIH9_COPFO</name>
<dbReference type="GO" id="GO:0030425">
    <property type="term" value="C:dendrite"/>
    <property type="evidence" value="ECO:0007669"/>
    <property type="project" value="TreeGrafter"/>
</dbReference>
<evidence type="ECO:0000313" key="10">
    <source>
        <dbReference type="Proteomes" id="UP000502823"/>
    </source>
</evidence>
<comment type="function">
    <text evidence="8">Gustatory receptor which mediates acceptance or avoidance behavior, depending on its substrates.</text>
</comment>
<keyword evidence="7 8" id="KW-0807">Transducer</keyword>
<dbReference type="InParanoid" id="A0A6L2PIH9"/>
<dbReference type="GO" id="GO:0005886">
    <property type="term" value="C:plasma membrane"/>
    <property type="evidence" value="ECO:0007669"/>
    <property type="project" value="UniProtKB-SubCell"/>
</dbReference>
<comment type="subcellular location">
    <subcellularLocation>
        <location evidence="1 8">Cell membrane</location>
        <topology evidence="1 8">Multi-pass membrane protein</topology>
    </subcellularLocation>
</comment>
<accession>A0A6L2PIH9</accession>
<dbReference type="GO" id="GO:0030424">
    <property type="term" value="C:axon"/>
    <property type="evidence" value="ECO:0007669"/>
    <property type="project" value="TreeGrafter"/>
</dbReference>
<dbReference type="PANTHER" id="PTHR21143">
    <property type="entry name" value="INVERTEBRATE GUSTATORY RECEPTOR"/>
    <property type="match status" value="1"/>
</dbReference>
<comment type="similarity">
    <text evidence="8">Belongs to the insect chemoreceptor superfamily. Gustatory receptor (GR) family.</text>
</comment>
<dbReference type="Pfam" id="PF08395">
    <property type="entry name" value="7tm_7"/>
    <property type="match status" value="1"/>
</dbReference>
<keyword evidence="3 8" id="KW-0812">Transmembrane</keyword>
<organism evidence="9 10">
    <name type="scientific">Coptotermes formosanus</name>
    <name type="common">Formosan subterranean termite</name>
    <dbReference type="NCBI Taxonomy" id="36987"/>
    <lineage>
        <taxon>Eukaryota</taxon>
        <taxon>Metazoa</taxon>
        <taxon>Ecdysozoa</taxon>
        <taxon>Arthropoda</taxon>
        <taxon>Hexapoda</taxon>
        <taxon>Insecta</taxon>
        <taxon>Pterygota</taxon>
        <taxon>Neoptera</taxon>
        <taxon>Polyneoptera</taxon>
        <taxon>Dictyoptera</taxon>
        <taxon>Blattodea</taxon>
        <taxon>Blattoidea</taxon>
        <taxon>Termitoidae</taxon>
        <taxon>Rhinotermitidae</taxon>
        <taxon>Coptotermes</taxon>
    </lineage>
</organism>
<dbReference type="GO" id="GO:0007165">
    <property type="term" value="P:signal transduction"/>
    <property type="evidence" value="ECO:0007669"/>
    <property type="project" value="UniProtKB-KW"/>
</dbReference>
<dbReference type="GO" id="GO:0008049">
    <property type="term" value="P:male courtship behavior"/>
    <property type="evidence" value="ECO:0007669"/>
    <property type="project" value="TreeGrafter"/>
</dbReference>
<dbReference type="OrthoDB" id="6366728at2759"/>
<feature type="transmembrane region" description="Helical" evidence="8">
    <location>
        <begin position="141"/>
        <end position="161"/>
    </location>
</feature>
<comment type="caution">
    <text evidence="9">The sequence shown here is derived from an EMBL/GenBank/DDBJ whole genome shotgun (WGS) entry which is preliminary data.</text>
</comment>
<keyword evidence="5 8" id="KW-0472">Membrane</keyword>
<evidence type="ECO:0000256" key="7">
    <source>
        <dbReference type="ARBA" id="ARBA00023224"/>
    </source>
</evidence>
<keyword evidence="6 8" id="KW-0675">Receptor</keyword>
<dbReference type="AlphaFoldDB" id="A0A6L2PIH9"/>
<evidence type="ECO:0000256" key="4">
    <source>
        <dbReference type="ARBA" id="ARBA00022989"/>
    </source>
</evidence>
<dbReference type="EMBL" id="BLKM01000205">
    <property type="protein sequence ID" value="GFG30248.1"/>
    <property type="molecule type" value="Genomic_DNA"/>
</dbReference>
<keyword evidence="4 8" id="KW-1133">Transmembrane helix</keyword>
<keyword evidence="2 8" id="KW-1003">Cell membrane</keyword>
<evidence type="ECO:0000313" key="9">
    <source>
        <dbReference type="EMBL" id="GFG30248.1"/>
    </source>
</evidence>
<dbReference type="InterPro" id="IPR013604">
    <property type="entry name" value="7TM_chemorcpt"/>
</dbReference>
<gene>
    <name evidence="9" type="ORF">Cfor_11792</name>
</gene>
<feature type="transmembrane region" description="Helical" evidence="8">
    <location>
        <begin position="284"/>
        <end position="306"/>
    </location>
</feature>
<dbReference type="Proteomes" id="UP000502823">
    <property type="component" value="Unassembled WGS sequence"/>
</dbReference>
<evidence type="ECO:0000256" key="5">
    <source>
        <dbReference type="ARBA" id="ARBA00023136"/>
    </source>
</evidence>
<feature type="transmembrane region" description="Helical" evidence="8">
    <location>
        <begin position="86"/>
        <end position="108"/>
    </location>
</feature>
<feature type="non-terminal residue" evidence="9">
    <location>
        <position position="1"/>
    </location>
</feature>
<evidence type="ECO:0000256" key="2">
    <source>
        <dbReference type="ARBA" id="ARBA00022475"/>
    </source>
</evidence>
<feature type="transmembrane region" description="Helical" evidence="8">
    <location>
        <begin position="181"/>
        <end position="207"/>
    </location>
</feature>
<dbReference type="GO" id="GO:0050909">
    <property type="term" value="P:sensory perception of taste"/>
    <property type="evidence" value="ECO:0007669"/>
    <property type="project" value="InterPro"/>
</dbReference>